<dbReference type="InterPro" id="IPR003959">
    <property type="entry name" value="ATPase_AAA_core"/>
</dbReference>
<dbReference type="SUPFAM" id="SSF52540">
    <property type="entry name" value="P-loop containing nucleoside triphosphate hydrolases"/>
    <property type="match status" value="1"/>
</dbReference>
<dbReference type="GO" id="GO:0016887">
    <property type="term" value="F:ATP hydrolysis activity"/>
    <property type="evidence" value="ECO:0007669"/>
    <property type="project" value="InterPro"/>
</dbReference>
<dbReference type="InterPro" id="IPR027417">
    <property type="entry name" value="P-loop_NTPase"/>
</dbReference>
<dbReference type="Pfam" id="PF13304">
    <property type="entry name" value="AAA_21"/>
    <property type="match status" value="1"/>
</dbReference>
<evidence type="ECO:0000259" key="1">
    <source>
        <dbReference type="Pfam" id="PF13304"/>
    </source>
</evidence>
<sequence>MTRTNCLFITIYRINLLKQMTKERMETFKIIGVRPLKGCNKHVIKNLRPDVFYAFYNNYELKDGKVIKGEQQVPDNLYASNISLHAIVGMNGSGKSTIVELIIRIINNLSFYILGEQSGTYAAEPLVPVKRLKAELYYEKDNVIYKIAISNEGFSWTDEYGNIMGHNSDDLQSLFYTIVINYSHYAYNSLEYQSEIMGRYKKKFWIEALFHKNDGYRTPIVLNPFRERGNIDINVETELAEQRSIAFFSYFKLYHSISFHPDYDIKSFVIKLDKDGVSQKVKHAMKNYYPCLAKIKDMSKEDMEKLIKEAWIKRFPFLNGNNEYSEYCYQYLVYKTMSILVKYSFFQVYFKEGSKQENPFGKAVDMLKKDRSHITLKIHQILYYLEEPYYHEGRYYWSDLEPFLKKRSDSSVQIDKIMYLLPPPIFKTSFYLSYRTDKGQLGVVNITDLSSGERQLVYSMSSILYHVHNIYTIKNAENRKSYNCVQIVLEEIEQYYHPEYQRILIATLIEYLNKLNIDKNFRIDILLVTHSPFVLSDIPMENILFLEQGKPVTSKVKKELTESFGANMYDLLRFSFFLKESAIGKVSYEVINSLMTKIMNDTSFDVSYFYEQTQINHGNLDKYVKLVGDTFLKNILDKKLGNNVSTENN</sequence>
<dbReference type="Gene3D" id="3.40.50.300">
    <property type="entry name" value="P-loop containing nucleotide triphosphate hydrolases"/>
    <property type="match status" value="1"/>
</dbReference>
<protein>
    <recommendedName>
        <fullName evidence="1">ATPase AAA-type core domain-containing protein</fullName>
    </recommendedName>
</protein>
<feature type="domain" description="ATPase AAA-type core" evidence="1">
    <location>
        <begin position="345"/>
        <end position="536"/>
    </location>
</feature>
<name>A0A414ETP4_BACUN</name>
<dbReference type="AlphaFoldDB" id="A0A414ETP4"/>
<comment type="caution">
    <text evidence="2">The sequence shown here is derived from an EMBL/GenBank/DDBJ whole genome shotgun (WGS) entry which is preliminary data.</text>
</comment>
<dbReference type="Proteomes" id="UP000260844">
    <property type="component" value="Unassembled WGS sequence"/>
</dbReference>
<accession>A0A414ETP4</accession>
<dbReference type="EMBL" id="QSPV01000002">
    <property type="protein sequence ID" value="RGJ96366.1"/>
    <property type="molecule type" value="Genomic_DNA"/>
</dbReference>
<gene>
    <name evidence="2" type="ORF">DXD40_02625</name>
</gene>
<evidence type="ECO:0000313" key="3">
    <source>
        <dbReference type="Proteomes" id="UP000260844"/>
    </source>
</evidence>
<evidence type="ECO:0000313" key="2">
    <source>
        <dbReference type="EMBL" id="RGJ96366.1"/>
    </source>
</evidence>
<organism evidence="2 3">
    <name type="scientific">Bacteroides uniformis</name>
    <dbReference type="NCBI Taxonomy" id="820"/>
    <lineage>
        <taxon>Bacteria</taxon>
        <taxon>Pseudomonadati</taxon>
        <taxon>Bacteroidota</taxon>
        <taxon>Bacteroidia</taxon>
        <taxon>Bacteroidales</taxon>
        <taxon>Bacteroidaceae</taxon>
        <taxon>Bacteroides</taxon>
    </lineage>
</organism>
<proteinExistence type="predicted"/>
<dbReference type="GO" id="GO:0005524">
    <property type="term" value="F:ATP binding"/>
    <property type="evidence" value="ECO:0007669"/>
    <property type="project" value="InterPro"/>
</dbReference>
<reference evidence="2 3" key="1">
    <citation type="submission" date="2018-08" db="EMBL/GenBank/DDBJ databases">
        <title>A genome reference for cultivated species of the human gut microbiota.</title>
        <authorList>
            <person name="Zou Y."/>
            <person name="Xue W."/>
            <person name="Luo G."/>
        </authorList>
    </citation>
    <scope>NUCLEOTIDE SEQUENCE [LARGE SCALE GENOMIC DNA]</scope>
    <source>
        <strain evidence="2 3">TM04-30</strain>
    </source>
</reference>